<dbReference type="GO" id="GO:0005840">
    <property type="term" value="C:ribosome"/>
    <property type="evidence" value="ECO:0007669"/>
    <property type="project" value="UniProtKB-KW"/>
</dbReference>
<accession>A0A1F6LR55</accession>
<gene>
    <name evidence="4" type="primary">rplW</name>
    <name evidence="5" type="ORF">A2848_01270</name>
</gene>
<evidence type="ECO:0000256" key="4">
    <source>
        <dbReference type="HAMAP-Rule" id="MF_01369"/>
    </source>
</evidence>
<organism evidence="5 6">
    <name type="scientific">Candidatus Magasanikbacteria bacterium RIFCSPHIGHO2_01_FULL_50_8</name>
    <dbReference type="NCBI Taxonomy" id="1798674"/>
    <lineage>
        <taxon>Bacteria</taxon>
        <taxon>Candidatus Magasanikiibacteriota</taxon>
    </lineage>
</organism>
<dbReference type="GO" id="GO:1990904">
    <property type="term" value="C:ribonucleoprotein complex"/>
    <property type="evidence" value="ECO:0007669"/>
    <property type="project" value="UniProtKB-KW"/>
</dbReference>
<evidence type="ECO:0000313" key="6">
    <source>
        <dbReference type="Proteomes" id="UP000176329"/>
    </source>
</evidence>
<dbReference type="Gene3D" id="3.30.70.330">
    <property type="match status" value="1"/>
</dbReference>
<dbReference type="GO" id="GO:0006412">
    <property type="term" value="P:translation"/>
    <property type="evidence" value="ECO:0007669"/>
    <property type="project" value="UniProtKB-UniRule"/>
</dbReference>
<dbReference type="EMBL" id="MFPV01000033">
    <property type="protein sequence ID" value="OGH61870.1"/>
    <property type="molecule type" value="Genomic_DNA"/>
</dbReference>
<dbReference type="AlphaFoldDB" id="A0A1F6LR55"/>
<comment type="similarity">
    <text evidence="1 4">Belongs to the universal ribosomal protein uL23 family.</text>
</comment>
<dbReference type="NCBIfam" id="NF004363">
    <property type="entry name" value="PRK05738.2-4"/>
    <property type="match status" value="1"/>
</dbReference>
<comment type="caution">
    <text evidence="5">The sequence shown here is derived from an EMBL/GenBank/DDBJ whole genome shotgun (WGS) entry which is preliminary data.</text>
</comment>
<comment type="function">
    <text evidence="4">One of the early assembly proteins it binds 23S rRNA. One of the proteins that surrounds the polypeptide exit tunnel on the outside of the ribosome. Forms the main docking site for trigger factor binding to the ribosome.</text>
</comment>
<keyword evidence="4" id="KW-0694">RNA-binding</keyword>
<dbReference type="InterPro" id="IPR013025">
    <property type="entry name" value="Ribosomal_uL23-like"/>
</dbReference>
<evidence type="ECO:0000313" key="5">
    <source>
        <dbReference type="EMBL" id="OGH61870.1"/>
    </source>
</evidence>
<dbReference type="InterPro" id="IPR012677">
    <property type="entry name" value="Nucleotide-bd_a/b_plait_sf"/>
</dbReference>
<dbReference type="Pfam" id="PF00276">
    <property type="entry name" value="Ribosomal_L23"/>
    <property type="match status" value="1"/>
</dbReference>
<reference evidence="5 6" key="1">
    <citation type="journal article" date="2016" name="Nat. Commun.">
        <title>Thousands of microbial genomes shed light on interconnected biogeochemical processes in an aquifer system.</title>
        <authorList>
            <person name="Anantharaman K."/>
            <person name="Brown C.T."/>
            <person name="Hug L.A."/>
            <person name="Sharon I."/>
            <person name="Castelle C.J."/>
            <person name="Probst A.J."/>
            <person name="Thomas B.C."/>
            <person name="Singh A."/>
            <person name="Wilkins M.J."/>
            <person name="Karaoz U."/>
            <person name="Brodie E.L."/>
            <person name="Williams K.H."/>
            <person name="Hubbard S.S."/>
            <person name="Banfield J.F."/>
        </authorList>
    </citation>
    <scope>NUCLEOTIDE SEQUENCE [LARGE SCALE GENOMIC DNA]</scope>
</reference>
<dbReference type="GO" id="GO:0019843">
    <property type="term" value="F:rRNA binding"/>
    <property type="evidence" value="ECO:0007669"/>
    <property type="project" value="UniProtKB-UniRule"/>
</dbReference>
<dbReference type="PANTHER" id="PTHR11620">
    <property type="entry name" value="60S RIBOSOMAL PROTEIN L23A"/>
    <property type="match status" value="1"/>
</dbReference>
<keyword evidence="4" id="KW-0699">rRNA-binding</keyword>
<sequence>MPMITEKGTHAAANNTYLFKAAPHASKGSIKQAIEKLYKVSVLKVRTSRYDGKVVRTGKIEGRRSNFKKVYVTVAKGQSITIHKGV</sequence>
<evidence type="ECO:0000256" key="2">
    <source>
        <dbReference type="ARBA" id="ARBA00022980"/>
    </source>
</evidence>
<dbReference type="HAMAP" id="MF_01369_B">
    <property type="entry name" value="Ribosomal_uL23_B"/>
    <property type="match status" value="1"/>
</dbReference>
<proteinExistence type="inferred from homology"/>
<dbReference type="SUPFAM" id="SSF54189">
    <property type="entry name" value="Ribosomal proteins S24e, L23 and L15e"/>
    <property type="match status" value="1"/>
</dbReference>
<keyword evidence="3 4" id="KW-0687">Ribonucleoprotein</keyword>
<evidence type="ECO:0000256" key="3">
    <source>
        <dbReference type="ARBA" id="ARBA00023274"/>
    </source>
</evidence>
<dbReference type="Proteomes" id="UP000176329">
    <property type="component" value="Unassembled WGS sequence"/>
</dbReference>
<dbReference type="InterPro" id="IPR012678">
    <property type="entry name" value="Ribosomal_uL23/eL15/eS24_sf"/>
</dbReference>
<evidence type="ECO:0000256" key="1">
    <source>
        <dbReference type="ARBA" id="ARBA00006700"/>
    </source>
</evidence>
<dbReference type="GO" id="GO:0003735">
    <property type="term" value="F:structural constituent of ribosome"/>
    <property type="evidence" value="ECO:0007669"/>
    <property type="project" value="InterPro"/>
</dbReference>
<name>A0A1F6LR55_9BACT</name>
<comment type="subunit">
    <text evidence="4">Part of the 50S ribosomal subunit. Contacts protein L29, and trigger factor when it is bound to the ribosome.</text>
</comment>
<protein>
    <recommendedName>
        <fullName evidence="4">Large ribosomal subunit protein uL23</fullName>
    </recommendedName>
</protein>
<keyword evidence="2 4" id="KW-0689">Ribosomal protein</keyword>